<evidence type="ECO:0000313" key="5">
    <source>
        <dbReference type="Proteomes" id="UP000309033"/>
    </source>
</evidence>
<dbReference type="PROSITE" id="PS50110">
    <property type="entry name" value="RESPONSE_REGULATORY"/>
    <property type="match status" value="1"/>
</dbReference>
<feature type="modified residue" description="4-aspartylphosphate" evidence="2">
    <location>
        <position position="63"/>
    </location>
</feature>
<comment type="caution">
    <text evidence="4">The sequence shown here is derived from an EMBL/GenBank/DDBJ whole genome shotgun (WGS) entry which is preliminary data.</text>
</comment>
<dbReference type="InterPro" id="IPR036457">
    <property type="entry name" value="PPM-type-like_dom_sf"/>
</dbReference>
<dbReference type="PANTHER" id="PTHR43156:SF2">
    <property type="entry name" value="STAGE II SPORULATION PROTEIN E"/>
    <property type="match status" value="1"/>
</dbReference>
<dbReference type="Pfam" id="PF00072">
    <property type="entry name" value="Response_reg"/>
    <property type="match status" value="1"/>
</dbReference>
<keyword evidence="5" id="KW-1185">Reference proteome</keyword>
<keyword evidence="1" id="KW-0378">Hydrolase</keyword>
<gene>
    <name evidence="4" type="ORF">FED44_29745</name>
</gene>
<proteinExistence type="predicted"/>
<dbReference type="PANTHER" id="PTHR43156">
    <property type="entry name" value="STAGE II SPORULATION PROTEIN E-RELATED"/>
    <property type="match status" value="1"/>
</dbReference>
<dbReference type="Gene3D" id="3.60.40.10">
    <property type="entry name" value="PPM-type phosphatase domain"/>
    <property type="match status" value="1"/>
</dbReference>
<feature type="domain" description="Response regulatory" evidence="3">
    <location>
        <begin position="13"/>
        <end position="128"/>
    </location>
</feature>
<dbReference type="InterPro" id="IPR052016">
    <property type="entry name" value="Bact_Sigma-Reg"/>
</dbReference>
<dbReference type="Gene3D" id="3.40.50.2300">
    <property type="match status" value="1"/>
</dbReference>
<dbReference type="InterPro" id="IPR001789">
    <property type="entry name" value="Sig_transdc_resp-reg_receiver"/>
</dbReference>
<dbReference type="Proteomes" id="UP000309033">
    <property type="component" value="Unassembled WGS sequence"/>
</dbReference>
<evidence type="ECO:0000256" key="2">
    <source>
        <dbReference type="PROSITE-ProRule" id="PRU00169"/>
    </source>
</evidence>
<dbReference type="SMART" id="SM00448">
    <property type="entry name" value="REC"/>
    <property type="match status" value="1"/>
</dbReference>
<evidence type="ECO:0000256" key="1">
    <source>
        <dbReference type="ARBA" id="ARBA00022801"/>
    </source>
</evidence>
<dbReference type="GO" id="GO:0000160">
    <property type="term" value="P:phosphorelay signal transduction system"/>
    <property type="evidence" value="ECO:0007669"/>
    <property type="project" value="InterPro"/>
</dbReference>
<dbReference type="Pfam" id="PF07228">
    <property type="entry name" value="SpoIIE"/>
    <property type="match status" value="1"/>
</dbReference>
<dbReference type="AlphaFoldDB" id="A0A5R8YMR5"/>
<dbReference type="InterPro" id="IPR001932">
    <property type="entry name" value="PPM-type_phosphatase-like_dom"/>
</dbReference>
<reference evidence="4" key="1">
    <citation type="submission" date="2019-05" db="EMBL/GenBank/DDBJ databases">
        <title>Isolation, diversity and antifungal activity of Actinobacteria from wheat.</title>
        <authorList>
            <person name="Yu B."/>
        </authorList>
    </citation>
    <scope>NUCLEOTIDE SEQUENCE [LARGE SCALE GENOMIC DNA]</scope>
    <source>
        <strain evidence="4">NEAU-HEGS1-5</strain>
    </source>
</reference>
<sequence length="398" mass="42628">MTPVPPDLPDPLTLLLIEDDAGDAFLVEELLADADRPPKITWARTLSEGRERLTDDVQCVVVDLSLPDATGLEALEQVIAMAPDTAVLVLTGLGDTHAGIEAVAAGAQDFLVKQDVDARLLIRAIRYAIERKRADLAMRELLQERIVSKENSRLERGLLPVPLLDPTLLQHQARYLPGRTGGLLAGDFWDTVQTPDGAVHVLIGDVCGHGPDEAALGTALRIAWRTLVLAGQTGNDVLRTLDTLLRHERKSPEIFTTMCSAAISPDLTTARLHVIGHPPPLLLRDGVLGVVTETPSGPPLGIFPDIEWTPIDVTLGERWSLLLYTDGLIEATVGENRDLLGTEGLANLIRAQEGIDLDRIIASLDGAMHDDVAAVLVSRGRTALTGITGITGAGEGRA</sequence>
<name>A0A5R8YMR5_9ACTN</name>
<accession>A0A5R8YMR5</accession>
<dbReference type="SUPFAM" id="SSF52172">
    <property type="entry name" value="CheY-like"/>
    <property type="match status" value="1"/>
</dbReference>
<dbReference type="InterPro" id="IPR011006">
    <property type="entry name" value="CheY-like_superfamily"/>
</dbReference>
<organism evidence="4 5">
    <name type="scientific">Microbispora triticiradicis</name>
    <dbReference type="NCBI Taxonomy" id="2200763"/>
    <lineage>
        <taxon>Bacteria</taxon>
        <taxon>Bacillati</taxon>
        <taxon>Actinomycetota</taxon>
        <taxon>Actinomycetes</taxon>
        <taxon>Streptosporangiales</taxon>
        <taxon>Streptosporangiaceae</taxon>
        <taxon>Microbispora</taxon>
    </lineage>
</organism>
<dbReference type="SMART" id="SM00331">
    <property type="entry name" value="PP2C_SIG"/>
    <property type="match status" value="1"/>
</dbReference>
<evidence type="ECO:0000259" key="3">
    <source>
        <dbReference type="PROSITE" id="PS50110"/>
    </source>
</evidence>
<dbReference type="OrthoDB" id="5181538at2"/>
<dbReference type="EMBL" id="VANP01000015">
    <property type="protein sequence ID" value="TLP53612.1"/>
    <property type="molecule type" value="Genomic_DNA"/>
</dbReference>
<dbReference type="GO" id="GO:0016791">
    <property type="term" value="F:phosphatase activity"/>
    <property type="evidence" value="ECO:0007669"/>
    <property type="project" value="TreeGrafter"/>
</dbReference>
<protein>
    <submittedName>
        <fullName evidence="4">Fused response regulator/phosphatase</fullName>
    </submittedName>
</protein>
<keyword evidence="2" id="KW-0597">Phosphoprotein</keyword>
<evidence type="ECO:0000313" key="4">
    <source>
        <dbReference type="EMBL" id="TLP53612.1"/>
    </source>
</evidence>